<dbReference type="STRING" id="3988.B9RTF1"/>
<feature type="compositionally biased region" description="Basic and acidic residues" evidence="6">
    <location>
        <begin position="199"/>
        <end position="212"/>
    </location>
</feature>
<feature type="compositionally biased region" description="Basic residues" evidence="6">
    <location>
        <begin position="286"/>
        <end position="297"/>
    </location>
</feature>
<dbReference type="GO" id="GO:0051865">
    <property type="term" value="P:protein autoubiquitination"/>
    <property type="evidence" value="ECO:0007669"/>
    <property type="project" value="UniProtKB-ARBA"/>
</dbReference>
<keyword evidence="3" id="KW-0862">Zinc</keyword>
<dbReference type="Proteomes" id="UP000008311">
    <property type="component" value="Unassembled WGS sequence"/>
</dbReference>
<dbReference type="InterPro" id="IPR044807">
    <property type="entry name" value="DRIP1-like"/>
</dbReference>
<dbReference type="InParanoid" id="B9RTF1"/>
<accession>B9RTF1</accession>
<evidence type="ECO:0000256" key="6">
    <source>
        <dbReference type="SAM" id="MobiDB-lite"/>
    </source>
</evidence>
<dbReference type="OMA" id="NNWEDIR"/>
<dbReference type="Gene3D" id="3.30.40.10">
    <property type="entry name" value="Zinc/RING finger domain, C3HC4 (zinc finger)"/>
    <property type="match status" value="1"/>
</dbReference>
<evidence type="ECO:0000256" key="4">
    <source>
        <dbReference type="ARBA" id="ARBA00064110"/>
    </source>
</evidence>
<dbReference type="FunFam" id="3.30.40.10:FF:000033">
    <property type="entry name" value="Polycomb group RING finger protein 3"/>
    <property type="match status" value="1"/>
</dbReference>
<dbReference type="PROSITE" id="PS50089">
    <property type="entry name" value="ZF_RING_2"/>
    <property type="match status" value="1"/>
</dbReference>
<dbReference type="SMART" id="SM00184">
    <property type="entry name" value="RING"/>
    <property type="match status" value="1"/>
</dbReference>
<evidence type="ECO:0000256" key="5">
    <source>
        <dbReference type="PROSITE-ProRule" id="PRU00175"/>
    </source>
</evidence>
<sequence length="434" mass="48227">MTTTRQVVKVEREKLETCMTCPLCNKLFRDATTISECLHTFCRKCIYRKITDEEFDNCPVCNIDLGCSPLEKLRADHSLEDLKTKFFPSKRQKAKAPAVMPLVPEPVPSVLLPARRKEISLSSLVVSTPKVSSKSVLPRKRLKAIARKNPALRESILIEESIKKLDRLHESLSSPETITKIAQSIRQNSSPDSSKQHKKEKDAEDSAEPCESKADLWKPLNFLVEVANKSKLTKLNPQDTLVQMQLPDPAENEPDEVVKNNDDHGNRSKANGNANELVPSPSKSSVKTRKSQGLRQRRAAELEGSTVPAKAVTDASSKCCGEFSPIWFSLIASNDQKVDAPLPQITSCYLRVKDGSLPVSFIKKYLVQKLGLNSEAEVEIGLQGKPVVSTLPLQNIVDWWLKMAPTSERIQTTVGSSAKDFVMVLSYGRKAQPP</sequence>
<dbReference type="PANTHER" id="PTHR46293:SF3">
    <property type="entry name" value="E3 UBIQUITIN PROTEIN LIGASE DRIPH-RELATED"/>
    <property type="match status" value="1"/>
</dbReference>
<organism evidence="8 9">
    <name type="scientific">Ricinus communis</name>
    <name type="common">Castor bean</name>
    <dbReference type="NCBI Taxonomy" id="3988"/>
    <lineage>
        <taxon>Eukaryota</taxon>
        <taxon>Viridiplantae</taxon>
        <taxon>Streptophyta</taxon>
        <taxon>Embryophyta</taxon>
        <taxon>Tracheophyta</taxon>
        <taxon>Spermatophyta</taxon>
        <taxon>Magnoliopsida</taxon>
        <taxon>eudicotyledons</taxon>
        <taxon>Gunneridae</taxon>
        <taxon>Pentapetalae</taxon>
        <taxon>rosids</taxon>
        <taxon>fabids</taxon>
        <taxon>Malpighiales</taxon>
        <taxon>Euphorbiaceae</taxon>
        <taxon>Acalyphoideae</taxon>
        <taxon>Acalypheae</taxon>
        <taxon>Ricinus</taxon>
    </lineage>
</organism>
<name>B9RTF1_RICCO</name>
<protein>
    <submittedName>
        <fullName evidence="8">Ring finger protein, putative</fullName>
    </submittedName>
</protein>
<keyword evidence="9" id="KW-1185">Reference proteome</keyword>
<comment type="subunit">
    <text evidence="4">Interacts with DREB2A.</text>
</comment>
<dbReference type="EMBL" id="EQ973814">
    <property type="protein sequence ID" value="EEF45183.1"/>
    <property type="molecule type" value="Genomic_DNA"/>
</dbReference>
<evidence type="ECO:0000259" key="7">
    <source>
        <dbReference type="PROSITE" id="PS50089"/>
    </source>
</evidence>
<evidence type="ECO:0000313" key="8">
    <source>
        <dbReference type="EMBL" id="EEF45183.1"/>
    </source>
</evidence>
<evidence type="ECO:0000313" key="9">
    <source>
        <dbReference type="Proteomes" id="UP000008311"/>
    </source>
</evidence>
<reference evidence="9" key="1">
    <citation type="journal article" date="2010" name="Nat. Biotechnol.">
        <title>Draft genome sequence of the oilseed species Ricinus communis.</title>
        <authorList>
            <person name="Chan A.P."/>
            <person name="Crabtree J."/>
            <person name="Zhao Q."/>
            <person name="Lorenzi H."/>
            <person name="Orvis J."/>
            <person name="Puiu D."/>
            <person name="Melake-Berhan A."/>
            <person name="Jones K.M."/>
            <person name="Redman J."/>
            <person name="Chen G."/>
            <person name="Cahoon E.B."/>
            <person name="Gedil M."/>
            <person name="Stanke M."/>
            <person name="Haas B.J."/>
            <person name="Wortman J.R."/>
            <person name="Fraser-Liggett C.M."/>
            <person name="Ravel J."/>
            <person name="Rabinowicz P.D."/>
        </authorList>
    </citation>
    <scope>NUCLEOTIDE SEQUENCE [LARGE SCALE GENOMIC DNA]</scope>
    <source>
        <strain evidence="9">cv. Hale</strain>
    </source>
</reference>
<gene>
    <name evidence="8" type="ORF">RCOM_0909040</name>
</gene>
<keyword evidence="2 5" id="KW-0863">Zinc-finger</keyword>
<dbReference type="GO" id="GO:0004842">
    <property type="term" value="F:ubiquitin-protein transferase activity"/>
    <property type="evidence" value="ECO:0007669"/>
    <property type="project" value="InterPro"/>
</dbReference>
<dbReference type="InterPro" id="IPR001841">
    <property type="entry name" value="Znf_RING"/>
</dbReference>
<dbReference type="CDD" id="cd16525">
    <property type="entry name" value="RING-HC_PCGF"/>
    <property type="match status" value="1"/>
</dbReference>
<dbReference type="AlphaFoldDB" id="B9RTF1"/>
<dbReference type="OrthoDB" id="1305878at2759"/>
<feature type="compositionally biased region" description="Basic and acidic residues" evidence="6">
    <location>
        <begin position="256"/>
        <end position="266"/>
    </location>
</feature>
<feature type="compositionally biased region" description="Polar residues" evidence="6">
    <location>
        <begin position="183"/>
        <end position="193"/>
    </location>
</feature>
<evidence type="ECO:0000256" key="1">
    <source>
        <dbReference type="ARBA" id="ARBA00022723"/>
    </source>
</evidence>
<dbReference type="Pfam" id="PF13923">
    <property type="entry name" value="zf-C3HC4_2"/>
    <property type="match status" value="1"/>
</dbReference>
<keyword evidence="1" id="KW-0479">Metal-binding</keyword>
<feature type="region of interest" description="Disordered" evidence="6">
    <location>
        <begin position="183"/>
        <end position="212"/>
    </location>
</feature>
<dbReference type="GO" id="GO:0008270">
    <property type="term" value="F:zinc ion binding"/>
    <property type="evidence" value="ECO:0007669"/>
    <property type="project" value="UniProtKB-KW"/>
</dbReference>
<dbReference type="InterPro" id="IPR013083">
    <property type="entry name" value="Znf_RING/FYVE/PHD"/>
</dbReference>
<dbReference type="PROSITE" id="PS00518">
    <property type="entry name" value="ZF_RING_1"/>
    <property type="match status" value="1"/>
</dbReference>
<dbReference type="eggNOG" id="KOG2660">
    <property type="taxonomic scope" value="Eukaryota"/>
</dbReference>
<proteinExistence type="predicted"/>
<dbReference type="InterPro" id="IPR017907">
    <property type="entry name" value="Znf_RING_CS"/>
</dbReference>
<evidence type="ECO:0000256" key="3">
    <source>
        <dbReference type="ARBA" id="ARBA00022833"/>
    </source>
</evidence>
<feature type="domain" description="RING-type" evidence="7">
    <location>
        <begin position="21"/>
        <end position="62"/>
    </location>
</feature>
<dbReference type="SUPFAM" id="SSF57850">
    <property type="entry name" value="RING/U-box"/>
    <property type="match status" value="1"/>
</dbReference>
<feature type="region of interest" description="Disordered" evidence="6">
    <location>
        <begin position="248"/>
        <end position="305"/>
    </location>
</feature>
<dbReference type="PANTHER" id="PTHR46293">
    <property type="entry name" value="E3 UBIQUITIN PROTEIN LIGASE DRIP1"/>
    <property type="match status" value="1"/>
</dbReference>
<evidence type="ECO:0000256" key="2">
    <source>
        <dbReference type="ARBA" id="ARBA00022771"/>
    </source>
</evidence>